<gene>
    <name evidence="2" type="ORF">SeLEV6574_g06820</name>
</gene>
<dbReference type="VEuPathDB" id="FungiDB:SeMB42_g02082"/>
<protein>
    <recommendedName>
        <fullName evidence="4">TRP C-terminal domain-containing protein</fullName>
    </recommendedName>
</protein>
<dbReference type="EMBL" id="QEAM01000418">
    <property type="protein sequence ID" value="TPX40053.1"/>
    <property type="molecule type" value="Genomic_DNA"/>
</dbReference>
<comment type="caution">
    <text evidence="2">The sequence shown here is derived from an EMBL/GenBank/DDBJ whole genome shotgun (WGS) entry which is preliminary data.</text>
</comment>
<organism evidence="2 3">
    <name type="scientific">Synchytrium endobioticum</name>
    <dbReference type="NCBI Taxonomy" id="286115"/>
    <lineage>
        <taxon>Eukaryota</taxon>
        <taxon>Fungi</taxon>
        <taxon>Fungi incertae sedis</taxon>
        <taxon>Chytridiomycota</taxon>
        <taxon>Chytridiomycota incertae sedis</taxon>
        <taxon>Chytridiomycetes</taxon>
        <taxon>Synchytriales</taxon>
        <taxon>Synchytriaceae</taxon>
        <taxon>Synchytrium</taxon>
    </lineage>
</organism>
<keyword evidence="1" id="KW-0472">Membrane</keyword>
<proteinExistence type="predicted"/>
<feature type="transmembrane region" description="Helical" evidence="1">
    <location>
        <begin position="157"/>
        <end position="174"/>
    </location>
</feature>
<feature type="transmembrane region" description="Helical" evidence="1">
    <location>
        <begin position="125"/>
        <end position="145"/>
    </location>
</feature>
<dbReference type="PANTHER" id="PTHR34391">
    <property type="entry name" value="UPF0658 GOLGI APPARATUS MEMBRANE PROTEIN C1952.10C-RELATED"/>
    <property type="match status" value="1"/>
</dbReference>
<feature type="transmembrane region" description="Helical" evidence="1">
    <location>
        <begin position="248"/>
        <end position="270"/>
    </location>
</feature>
<dbReference type="InterPro" id="IPR040410">
    <property type="entry name" value="UPF0658_Golgi"/>
</dbReference>
<accession>A0A507CMR4</accession>
<evidence type="ECO:0008006" key="4">
    <source>
        <dbReference type="Google" id="ProtNLM"/>
    </source>
</evidence>
<feature type="transmembrane region" description="Helical" evidence="1">
    <location>
        <begin position="282"/>
        <end position="302"/>
    </location>
</feature>
<evidence type="ECO:0000313" key="3">
    <source>
        <dbReference type="Proteomes" id="UP000320475"/>
    </source>
</evidence>
<dbReference type="Proteomes" id="UP000320475">
    <property type="component" value="Unassembled WGS sequence"/>
</dbReference>
<feature type="transmembrane region" description="Helical" evidence="1">
    <location>
        <begin position="84"/>
        <end position="105"/>
    </location>
</feature>
<keyword evidence="1" id="KW-1133">Transmembrane helix</keyword>
<feature type="transmembrane region" description="Helical" evidence="1">
    <location>
        <begin position="314"/>
        <end position="334"/>
    </location>
</feature>
<name>A0A507CMR4_9FUNG</name>
<evidence type="ECO:0000313" key="2">
    <source>
        <dbReference type="EMBL" id="TPX40053.1"/>
    </source>
</evidence>
<dbReference type="PANTHER" id="PTHR34391:SF1">
    <property type="entry name" value="UPF0658 GOLGI APPARATUS MEMBRANE PROTEIN C1952.10C-RELATED"/>
    <property type="match status" value="1"/>
</dbReference>
<evidence type="ECO:0000256" key="1">
    <source>
        <dbReference type="SAM" id="Phobius"/>
    </source>
</evidence>
<feature type="transmembrane region" description="Helical" evidence="1">
    <location>
        <begin position="202"/>
        <end position="224"/>
    </location>
</feature>
<feature type="transmembrane region" description="Helical" evidence="1">
    <location>
        <begin position="346"/>
        <end position="370"/>
    </location>
</feature>
<dbReference type="GO" id="GO:0005794">
    <property type="term" value="C:Golgi apparatus"/>
    <property type="evidence" value="ECO:0007669"/>
    <property type="project" value="TreeGrafter"/>
</dbReference>
<sequence length="414" mass="47056">MGNELPDNKKVVVAIGLGEFETKNSRHIGFTRGVERLDGRIENLRQIQRISTQLIRPNNNGEALHRGMDEFDTTQSKGRRLESAFVSMILYWIQVALIGSFQGFILSEVYWYTRPSWDTGINAGGVILVYCALLIVAQFFSAIFAWDAQIHKNTIQVIANVLVFNLGTFIYSLIQLKQLNDLKNAATAADNVSYIDASFPMLYVQIVFAFLFLMAQGYLSYLVYQEYGWSIWLSQGASLQKRATLRRYHFFILFLKLNLYFLLGIVLQAFVAEYWDAKWKSATTVVLFLIMLLWYILGYYAVHTQSPVNYALMGLYLFLVGANFVAVAILLVLLNTAKDFAITRDFLNFFAVVSSLFSLATLAFGGLLVISDFENDWLFDVLRGLDRTTQFTKVTVSEKGGDTIELKRTKTVLD</sequence>
<keyword evidence="1" id="KW-0812">Transmembrane</keyword>
<reference evidence="2 3" key="1">
    <citation type="journal article" date="2019" name="Sci. Rep.">
        <title>Comparative genomics of chytrid fungi reveal insights into the obligate biotrophic and pathogenic lifestyle of Synchytrium endobioticum.</title>
        <authorList>
            <person name="van de Vossenberg B.T.L.H."/>
            <person name="Warris S."/>
            <person name="Nguyen H.D.T."/>
            <person name="van Gent-Pelzer M.P.E."/>
            <person name="Joly D.L."/>
            <person name="van de Geest H.C."/>
            <person name="Bonants P.J.M."/>
            <person name="Smith D.S."/>
            <person name="Levesque C.A."/>
            <person name="van der Lee T.A.J."/>
        </authorList>
    </citation>
    <scope>NUCLEOTIDE SEQUENCE [LARGE SCALE GENOMIC DNA]</scope>
    <source>
        <strain evidence="2 3">LEV6574</strain>
    </source>
</reference>
<dbReference type="AlphaFoldDB" id="A0A507CMR4"/>
<dbReference type="OrthoDB" id="2448307at2759"/>